<sequence>MKTLHSSFRISRSEAKPTYRSSKQRLRSLEEEWLELQKFEERRTKKSLQFMPETLKWFGIFGLSAMVIIAMMSIFVDMLR</sequence>
<dbReference type="Proteomes" id="UP000192727">
    <property type="component" value="Chromosome"/>
</dbReference>
<dbReference type="GeneID" id="64217835"/>
<dbReference type="AlphaFoldDB" id="A0A1U9YKK7"/>
<accession>A0A1U9YKK7</accession>
<name>A0A1U9YKK7_9BACL</name>
<dbReference type="RefSeq" id="WP_024095151.1">
    <property type="nucleotide sequence ID" value="NZ_CP019794.1"/>
</dbReference>
<reference evidence="1 2" key="1">
    <citation type="submission" date="2017-03" db="EMBL/GenBank/DDBJ databases">
        <title>Paenibacillus larvae genome sequencing.</title>
        <authorList>
            <person name="Dingman D.W."/>
        </authorList>
    </citation>
    <scope>NUCLEOTIDE SEQUENCE [LARGE SCALE GENOMIC DNA]</scope>
    <source>
        <strain evidence="1 2">SAG 10367</strain>
    </source>
</reference>
<proteinExistence type="predicted"/>
<dbReference type="EMBL" id="CP020557">
    <property type="protein sequence ID" value="ARF69125.1"/>
    <property type="molecule type" value="Genomic_DNA"/>
</dbReference>
<evidence type="ECO:0000313" key="2">
    <source>
        <dbReference type="Proteomes" id="UP000192727"/>
    </source>
</evidence>
<evidence type="ECO:0000313" key="1">
    <source>
        <dbReference type="EMBL" id="ARF69125.1"/>
    </source>
</evidence>
<organism evidence="1 2">
    <name type="scientific">Paenibacillus larvae subsp. pulvifaciens</name>
    <dbReference type="NCBI Taxonomy" id="1477"/>
    <lineage>
        <taxon>Bacteria</taxon>
        <taxon>Bacillati</taxon>
        <taxon>Bacillota</taxon>
        <taxon>Bacilli</taxon>
        <taxon>Bacillales</taxon>
        <taxon>Paenibacillaceae</taxon>
        <taxon>Paenibacillus</taxon>
    </lineage>
</organism>
<gene>
    <name evidence="1" type="ORF">B7C51_16880</name>
</gene>
<protein>
    <submittedName>
        <fullName evidence="1">Uncharacterized protein</fullName>
    </submittedName>
</protein>